<proteinExistence type="predicted"/>
<accession>A0ABV0TP93</accession>
<dbReference type="Proteomes" id="UP001482620">
    <property type="component" value="Unassembled WGS sequence"/>
</dbReference>
<sequence length="118" mass="13276">MKLCLPVTVGAVQSYRLLISTWRRPAERDTLCCIPDIHLHEHSDITVNPTRQTQQTNDFACGLSSDRDISSSWLCSAIQACLHHHLALFSGSNEKAVRFFFPFSKARLLFSVANSDVK</sequence>
<evidence type="ECO:0000313" key="2">
    <source>
        <dbReference type="Proteomes" id="UP001482620"/>
    </source>
</evidence>
<gene>
    <name evidence="1" type="ORF">ILYODFUR_034488</name>
</gene>
<keyword evidence="2" id="KW-1185">Reference proteome</keyword>
<dbReference type="EMBL" id="JAHRIQ010040985">
    <property type="protein sequence ID" value="MEQ2234738.1"/>
    <property type="molecule type" value="Genomic_DNA"/>
</dbReference>
<organism evidence="1 2">
    <name type="scientific">Ilyodon furcidens</name>
    <name type="common">goldbreast splitfin</name>
    <dbReference type="NCBI Taxonomy" id="33524"/>
    <lineage>
        <taxon>Eukaryota</taxon>
        <taxon>Metazoa</taxon>
        <taxon>Chordata</taxon>
        <taxon>Craniata</taxon>
        <taxon>Vertebrata</taxon>
        <taxon>Euteleostomi</taxon>
        <taxon>Actinopterygii</taxon>
        <taxon>Neopterygii</taxon>
        <taxon>Teleostei</taxon>
        <taxon>Neoteleostei</taxon>
        <taxon>Acanthomorphata</taxon>
        <taxon>Ovalentaria</taxon>
        <taxon>Atherinomorphae</taxon>
        <taxon>Cyprinodontiformes</taxon>
        <taxon>Goodeidae</taxon>
        <taxon>Ilyodon</taxon>
    </lineage>
</organism>
<protein>
    <submittedName>
        <fullName evidence="1">Uncharacterized protein</fullName>
    </submittedName>
</protein>
<evidence type="ECO:0000313" key="1">
    <source>
        <dbReference type="EMBL" id="MEQ2234738.1"/>
    </source>
</evidence>
<name>A0ABV0TP93_9TELE</name>
<comment type="caution">
    <text evidence="1">The sequence shown here is derived from an EMBL/GenBank/DDBJ whole genome shotgun (WGS) entry which is preliminary data.</text>
</comment>
<reference evidence="1 2" key="1">
    <citation type="submission" date="2021-06" db="EMBL/GenBank/DDBJ databases">
        <authorList>
            <person name="Palmer J.M."/>
        </authorList>
    </citation>
    <scope>NUCLEOTIDE SEQUENCE [LARGE SCALE GENOMIC DNA]</scope>
    <source>
        <strain evidence="2">if_2019</strain>
        <tissue evidence="1">Muscle</tissue>
    </source>
</reference>